<dbReference type="EMBL" id="CP148074">
    <property type="protein sequence ID" value="WXL24263.1"/>
    <property type="molecule type" value="Genomic_DNA"/>
</dbReference>
<feature type="chain" id="PRO_5046331773" evidence="1">
    <location>
        <begin position="20"/>
        <end position="143"/>
    </location>
</feature>
<gene>
    <name evidence="2" type="ORF">WG219_13090</name>
</gene>
<evidence type="ECO:0000313" key="2">
    <source>
        <dbReference type="EMBL" id="WXL24263.1"/>
    </source>
</evidence>
<reference evidence="2 3" key="1">
    <citation type="submission" date="2024-03" db="EMBL/GenBank/DDBJ databases">
        <title>Complete genome of BD2.</title>
        <authorList>
            <person name="Cao G."/>
        </authorList>
    </citation>
    <scope>NUCLEOTIDE SEQUENCE [LARGE SCALE GENOMIC DNA]</scope>
    <source>
        <strain evidence="2 3">BD2</strain>
    </source>
</reference>
<keyword evidence="1" id="KW-0732">Signal</keyword>
<organism evidence="2 3">
    <name type="scientific">Ectopseudomonas mendocina</name>
    <name type="common">Pseudomonas mendocina</name>
    <dbReference type="NCBI Taxonomy" id="300"/>
    <lineage>
        <taxon>Bacteria</taxon>
        <taxon>Pseudomonadati</taxon>
        <taxon>Pseudomonadota</taxon>
        <taxon>Gammaproteobacteria</taxon>
        <taxon>Pseudomonadales</taxon>
        <taxon>Pseudomonadaceae</taxon>
        <taxon>Ectopseudomonas</taxon>
    </lineage>
</organism>
<feature type="signal peptide" evidence="1">
    <location>
        <begin position="1"/>
        <end position="19"/>
    </location>
</feature>
<dbReference type="Proteomes" id="UP001476583">
    <property type="component" value="Chromosome"/>
</dbReference>
<name>A0ABZ2RBW7_ECTME</name>
<evidence type="ECO:0000313" key="3">
    <source>
        <dbReference type="Proteomes" id="UP001476583"/>
    </source>
</evidence>
<keyword evidence="3" id="KW-1185">Reference proteome</keyword>
<dbReference type="Gene3D" id="2.60.40.2700">
    <property type="match status" value="1"/>
</dbReference>
<accession>A0ABZ2RBW7</accession>
<evidence type="ECO:0000256" key="1">
    <source>
        <dbReference type="SAM" id="SignalP"/>
    </source>
</evidence>
<proteinExistence type="predicted"/>
<protein>
    <submittedName>
        <fullName evidence="2">Uncharacterized protein</fullName>
    </submittedName>
</protein>
<sequence length="143" mass="15715">MKKMGLLIGAILLSTQLHAELVERTETVKGRKPEITNSLGVFNYTEKGRVPKVGDKIRHYSITARDLDGDAYTMHLQWLRDGEPIPGATGNGIDIIAAEYRPTAEDIGKMLSVRVSISTSPDITDPFQGDTKYSNEIGPVTEN</sequence>